<name>A0A6M3XWX7_9ZZZZ</name>
<dbReference type="EMBL" id="MT144998">
    <property type="protein sequence ID" value="QJI02397.1"/>
    <property type="molecule type" value="Genomic_DNA"/>
</dbReference>
<evidence type="ECO:0000313" key="2">
    <source>
        <dbReference type="EMBL" id="QJI02397.1"/>
    </source>
</evidence>
<accession>A0A6M3XWX7</accession>
<proteinExistence type="predicted"/>
<reference evidence="2" key="1">
    <citation type="submission" date="2020-03" db="EMBL/GenBank/DDBJ databases">
        <title>The deep terrestrial virosphere.</title>
        <authorList>
            <person name="Holmfeldt K."/>
            <person name="Nilsson E."/>
            <person name="Simone D."/>
            <person name="Lopez-Fernandez M."/>
            <person name="Wu X."/>
            <person name="de Brujin I."/>
            <person name="Lundin D."/>
            <person name="Andersson A."/>
            <person name="Bertilsson S."/>
            <person name="Dopson M."/>
        </authorList>
    </citation>
    <scope>NUCLEOTIDE SEQUENCE</scope>
    <source>
        <strain evidence="2">TM448B03213</strain>
    </source>
</reference>
<evidence type="ECO:0000256" key="1">
    <source>
        <dbReference type="SAM" id="Coils"/>
    </source>
</evidence>
<protein>
    <submittedName>
        <fullName evidence="2">Uncharacterized protein</fullName>
    </submittedName>
</protein>
<gene>
    <name evidence="2" type="ORF">TM448B03213_0006</name>
</gene>
<keyword evidence="1" id="KW-0175">Coiled coil</keyword>
<dbReference type="AlphaFoldDB" id="A0A6M3XWX7"/>
<feature type="coiled-coil region" evidence="1">
    <location>
        <begin position="4"/>
        <end position="38"/>
    </location>
</feature>
<sequence length="64" mass="7301">MRSKKELALAIAEVDAQLEELRDLIRRKKIEIASLTTERNTLIWVFAGSQRADTKKEESDGLSK</sequence>
<organism evidence="2">
    <name type="scientific">viral metagenome</name>
    <dbReference type="NCBI Taxonomy" id="1070528"/>
    <lineage>
        <taxon>unclassified sequences</taxon>
        <taxon>metagenomes</taxon>
        <taxon>organismal metagenomes</taxon>
    </lineage>
</organism>